<protein>
    <submittedName>
        <fullName evidence="1">Uncharacterized protein</fullName>
    </submittedName>
</protein>
<proteinExistence type="predicted"/>
<sequence length="364" mass="42960">MYKYKLNELRLKTDITINLNPFDSKEEIYRKCEQGLKDVKFDIMVSMGWRTYWPYVAYKRKTPYIMVDGGIPIHYDSYPAPFIKEVYANSKLFLMTTWFNWKAPKNEILPNIKVVTQPYPYKRVKEMRKVRNKPKEYFRKIIAEKYPDIEDHEYDLMVYLNLSDAYIDPFNFGPNNIGYTDPWGHQMADYMAQNEIEPSLFFLFKLIAAFETNYPGKVLLYLMQQKTKFISDPITKMCKKVKTIAANGLDLTLDPLIKKAADVNICRATNCDNQADLSLIGEPAITSVVPRNYMDEDNAAQQAEKMGICFQIPYDDPNYMDKLQHYVNDKQNFQNISQKTTQVFEDFWKNNNFWTELFKIIPNK</sequence>
<comment type="caution">
    <text evidence="1">The sequence shown here is derived from an EMBL/GenBank/DDBJ whole genome shotgun (WGS) entry which is preliminary data.</text>
</comment>
<accession>A0A1F5Z3I4</accession>
<reference evidence="1 2" key="1">
    <citation type="journal article" date="2016" name="Nat. Commun.">
        <title>Thousands of microbial genomes shed light on interconnected biogeochemical processes in an aquifer system.</title>
        <authorList>
            <person name="Anantharaman K."/>
            <person name="Brown C.T."/>
            <person name="Hug L.A."/>
            <person name="Sharon I."/>
            <person name="Castelle C.J."/>
            <person name="Probst A.J."/>
            <person name="Thomas B.C."/>
            <person name="Singh A."/>
            <person name="Wilkins M.J."/>
            <person name="Karaoz U."/>
            <person name="Brodie E.L."/>
            <person name="Williams K.H."/>
            <person name="Hubbard S.S."/>
            <person name="Banfield J.F."/>
        </authorList>
    </citation>
    <scope>NUCLEOTIDE SEQUENCE [LARGE SCALE GENOMIC DNA]</scope>
</reference>
<dbReference type="AlphaFoldDB" id="A0A1F5Z3I4"/>
<dbReference type="EMBL" id="MFJF01000012">
    <property type="protein sequence ID" value="OGG07010.1"/>
    <property type="molecule type" value="Genomic_DNA"/>
</dbReference>
<organism evidence="1 2">
    <name type="scientific">Candidatus Gottesmanbacteria bacterium RIFCSPHIGHO2_01_FULL_40_15</name>
    <dbReference type="NCBI Taxonomy" id="1798376"/>
    <lineage>
        <taxon>Bacteria</taxon>
        <taxon>Candidatus Gottesmaniibacteriota</taxon>
    </lineage>
</organism>
<name>A0A1F5Z3I4_9BACT</name>
<evidence type="ECO:0000313" key="2">
    <source>
        <dbReference type="Proteomes" id="UP000177354"/>
    </source>
</evidence>
<gene>
    <name evidence="1" type="ORF">A2777_04035</name>
</gene>
<dbReference type="Proteomes" id="UP000177354">
    <property type="component" value="Unassembled WGS sequence"/>
</dbReference>
<evidence type="ECO:0000313" key="1">
    <source>
        <dbReference type="EMBL" id="OGG07010.1"/>
    </source>
</evidence>